<keyword evidence="1" id="KW-1133">Transmembrane helix</keyword>
<protein>
    <recommendedName>
        <fullName evidence="4">Transmembrane protein</fullName>
    </recommendedName>
</protein>
<name>A0A0G0G1S4_9BACT</name>
<dbReference type="Proteomes" id="UP000034917">
    <property type="component" value="Unassembled WGS sequence"/>
</dbReference>
<evidence type="ECO:0000313" key="3">
    <source>
        <dbReference type="Proteomes" id="UP000034917"/>
    </source>
</evidence>
<keyword evidence="1" id="KW-0472">Membrane</keyword>
<sequence length="217" mass="24738">MDPTQNPIQVAVPQPKPNYLLIIISSILGMILLGTIFFLYLQNQKLQKQIINQQTNSTIKVPSPTSIVSSISILPDETANWKTYSSEILSFKYPKEFITDPISSALFSASTTNQKKLSLSLIPEVYGMPCLTKVDTQEFVLDILTASKTFYKFSDNKECDPNEANLKTVGIKFNYMNKNYAFFYYYPLQVDTEETVLFDQILSTFKFAENITEEKDN</sequence>
<reference evidence="2 3" key="1">
    <citation type="journal article" date="2015" name="Nature">
        <title>rRNA introns, odd ribosomes, and small enigmatic genomes across a large radiation of phyla.</title>
        <authorList>
            <person name="Brown C.T."/>
            <person name="Hug L.A."/>
            <person name="Thomas B.C."/>
            <person name="Sharon I."/>
            <person name="Castelle C.J."/>
            <person name="Singh A."/>
            <person name="Wilkins M.J."/>
            <person name="Williams K.H."/>
            <person name="Banfield J.F."/>
        </authorList>
    </citation>
    <scope>NUCLEOTIDE SEQUENCE [LARGE SCALE GENOMIC DNA]</scope>
</reference>
<evidence type="ECO:0000313" key="2">
    <source>
        <dbReference type="EMBL" id="KKQ25118.1"/>
    </source>
</evidence>
<gene>
    <name evidence="2" type="ORF">US40_C0011G0003</name>
</gene>
<keyword evidence="1" id="KW-0812">Transmembrane</keyword>
<evidence type="ECO:0008006" key="4">
    <source>
        <dbReference type="Google" id="ProtNLM"/>
    </source>
</evidence>
<proteinExistence type="predicted"/>
<organism evidence="2 3">
    <name type="scientific">Candidatus Roizmanbacteria bacterium GW2011_GWC2_37_13</name>
    <dbReference type="NCBI Taxonomy" id="1618486"/>
    <lineage>
        <taxon>Bacteria</taxon>
        <taxon>Candidatus Roizmaniibacteriota</taxon>
    </lineage>
</organism>
<accession>A0A0G0G1S4</accession>
<dbReference type="AlphaFoldDB" id="A0A0G0G1S4"/>
<comment type="caution">
    <text evidence="2">The sequence shown here is derived from an EMBL/GenBank/DDBJ whole genome shotgun (WGS) entry which is preliminary data.</text>
</comment>
<dbReference type="EMBL" id="LBSV01000011">
    <property type="protein sequence ID" value="KKQ25118.1"/>
    <property type="molecule type" value="Genomic_DNA"/>
</dbReference>
<feature type="transmembrane region" description="Helical" evidence="1">
    <location>
        <begin position="20"/>
        <end position="41"/>
    </location>
</feature>
<evidence type="ECO:0000256" key="1">
    <source>
        <dbReference type="SAM" id="Phobius"/>
    </source>
</evidence>